<evidence type="ECO:0000313" key="1">
    <source>
        <dbReference type="EMBL" id="CAB4796986.1"/>
    </source>
</evidence>
<name>A0A6J6XP93_9ZZZZ</name>
<accession>A0A6J6XP93</accession>
<dbReference type="AlphaFoldDB" id="A0A6J6XP93"/>
<dbReference type="EMBL" id="CAFAAK010000055">
    <property type="protein sequence ID" value="CAB4796986.1"/>
    <property type="molecule type" value="Genomic_DNA"/>
</dbReference>
<protein>
    <submittedName>
        <fullName evidence="1">Unannotated protein</fullName>
    </submittedName>
</protein>
<organism evidence="1">
    <name type="scientific">freshwater metagenome</name>
    <dbReference type="NCBI Taxonomy" id="449393"/>
    <lineage>
        <taxon>unclassified sequences</taxon>
        <taxon>metagenomes</taxon>
        <taxon>ecological metagenomes</taxon>
    </lineage>
</organism>
<reference evidence="1" key="1">
    <citation type="submission" date="2020-05" db="EMBL/GenBank/DDBJ databases">
        <authorList>
            <person name="Chiriac C."/>
            <person name="Salcher M."/>
            <person name="Ghai R."/>
            <person name="Kavagutti S V."/>
        </authorList>
    </citation>
    <scope>NUCLEOTIDE SEQUENCE</scope>
</reference>
<proteinExistence type="predicted"/>
<sequence>MALALLICQLWSRDEFLGSGVAYGSCVRLVVQPASAAIAVGGSVTPIGCCYRGQKMVGTH</sequence>
<gene>
    <name evidence="1" type="ORF">UFOPK3024_00369</name>
</gene>